<comment type="similarity">
    <text evidence="4">Belongs to the adenylate kinase family.</text>
</comment>
<dbReference type="OrthoDB" id="442176at2759"/>
<dbReference type="InterPro" id="IPR027417">
    <property type="entry name" value="P-loop_NTPase"/>
</dbReference>
<dbReference type="Pfam" id="PF00406">
    <property type="entry name" value="ADK"/>
    <property type="match status" value="1"/>
</dbReference>
<feature type="non-terminal residue" evidence="5">
    <location>
        <position position="194"/>
    </location>
</feature>
<name>A0A6A6T2X2_9PLEO</name>
<dbReference type="PRINTS" id="PR00094">
    <property type="entry name" value="ADENYLTKNASE"/>
</dbReference>
<dbReference type="Proteomes" id="UP000799324">
    <property type="component" value="Unassembled WGS sequence"/>
</dbReference>
<dbReference type="AlphaFoldDB" id="A0A6A6T2X2"/>
<evidence type="ECO:0000256" key="1">
    <source>
        <dbReference type="ARBA" id="ARBA00022679"/>
    </source>
</evidence>
<dbReference type="CDD" id="cd01428">
    <property type="entry name" value="ADK"/>
    <property type="match status" value="1"/>
</dbReference>
<sequence>MHEDLQIISVLGPPGSGKGTQCEILRKRFHCAHLSAGDLLRAEAQKENSPWAALIQENIKAGKLGPREMVVGIIKQEINALVEKGIRVFFVDGNPRQLDTARFFEEQIGPIQFFIELKCPDDVLVKRLMWRARADDDESTIQKRIETFKTQTTEVLQAYRECHPVGHRVIGVDATGDMGQVYRNVLGALKARSV</sequence>
<evidence type="ECO:0000256" key="3">
    <source>
        <dbReference type="ARBA" id="ARBA00022777"/>
    </source>
</evidence>
<protein>
    <submittedName>
        <fullName evidence="5">Putative URA6-uridine-monophosphate kinase</fullName>
    </submittedName>
</protein>
<keyword evidence="6" id="KW-1185">Reference proteome</keyword>
<evidence type="ECO:0000256" key="4">
    <source>
        <dbReference type="RuleBase" id="RU003330"/>
    </source>
</evidence>
<keyword evidence="1 4" id="KW-0808">Transferase</keyword>
<dbReference type="GO" id="GO:0019205">
    <property type="term" value="F:nucleobase-containing compound kinase activity"/>
    <property type="evidence" value="ECO:0007669"/>
    <property type="project" value="InterPro"/>
</dbReference>
<dbReference type="GO" id="GO:0005524">
    <property type="term" value="F:ATP binding"/>
    <property type="evidence" value="ECO:0007669"/>
    <property type="project" value="InterPro"/>
</dbReference>
<evidence type="ECO:0000313" key="5">
    <source>
        <dbReference type="EMBL" id="KAF2653253.1"/>
    </source>
</evidence>
<dbReference type="GO" id="GO:0006139">
    <property type="term" value="P:nucleobase-containing compound metabolic process"/>
    <property type="evidence" value="ECO:0007669"/>
    <property type="project" value="InterPro"/>
</dbReference>
<dbReference type="Gene3D" id="3.40.50.300">
    <property type="entry name" value="P-loop containing nucleotide triphosphate hydrolases"/>
    <property type="match status" value="1"/>
</dbReference>
<dbReference type="PANTHER" id="PTHR23359">
    <property type="entry name" value="NUCLEOTIDE KINASE"/>
    <property type="match status" value="1"/>
</dbReference>
<dbReference type="HAMAP" id="MF_00235">
    <property type="entry name" value="Adenylate_kinase_Adk"/>
    <property type="match status" value="1"/>
</dbReference>
<evidence type="ECO:0000256" key="2">
    <source>
        <dbReference type="ARBA" id="ARBA00022741"/>
    </source>
</evidence>
<dbReference type="SUPFAM" id="SSF52540">
    <property type="entry name" value="P-loop containing nucleoside triphosphate hydrolases"/>
    <property type="match status" value="1"/>
</dbReference>
<organism evidence="5 6">
    <name type="scientific">Lophiostoma macrostomum CBS 122681</name>
    <dbReference type="NCBI Taxonomy" id="1314788"/>
    <lineage>
        <taxon>Eukaryota</taxon>
        <taxon>Fungi</taxon>
        <taxon>Dikarya</taxon>
        <taxon>Ascomycota</taxon>
        <taxon>Pezizomycotina</taxon>
        <taxon>Dothideomycetes</taxon>
        <taxon>Pleosporomycetidae</taxon>
        <taxon>Pleosporales</taxon>
        <taxon>Lophiostomataceae</taxon>
        <taxon>Lophiostoma</taxon>
    </lineage>
</organism>
<reference evidence="5" key="1">
    <citation type="journal article" date="2020" name="Stud. Mycol.">
        <title>101 Dothideomycetes genomes: a test case for predicting lifestyles and emergence of pathogens.</title>
        <authorList>
            <person name="Haridas S."/>
            <person name="Albert R."/>
            <person name="Binder M."/>
            <person name="Bloem J."/>
            <person name="Labutti K."/>
            <person name="Salamov A."/>
            <person name="Andreopoulos B."/>
            <person name="Baker S."/>
            <person name="Barry K."/>
            <person name="Bills G."/>
            <person name="Bluhm B."/>
            <person name="Cannon C."/>
            <person name="Castanera R."/>
            <person name="Culley D."/>
            <person name="Daum C."/>
            <person name="Ezra D."/>
            <person name="Gonzalez J."/>
            <person name="Henrissat B."/>
            <person name="Kuo A."/>
            <person name="Liang C."/>
            <person name="Lipzen A."/>
            <person name="Lutzoni F."/>
            <person name="Magnuson J."/>
            <person name="Mondo S."/>
            <person name="Nolan M."/>
            <person name="Ohm R."/>
            <person name="Pangilinan J."/>
            <person name="Park H.-J."/>
            <person name="Ramirez L."/>
            <person name="Alfaro M."/>
            <person name="Sun H."/>
            <person name="Tritt A."/>
            <person name="Yoshinaga Y."/>
            <person name="Zwiers L.-H."/>
            <person name="Turgeon B."/>
            <person name="Goodwin S."/>
            <person name="Spatafora J."/>
            <person name="Crous P."/>
            <person name="Grigoriev I."/>
        </authorList>
    </citation>
    <scope>NUCLEOTIDE SEQUENCE</scope>
    <source>
        <strain evidence="5">CBS 122681</strain>
    </source>
</reference>
<gene>
    <name evidence="5" type="ORF">K491DRAFT_634099</name>
</gene>
<dbReference type="EMBL" id="MU004384">
    <property type="protein sequence ID" value="KAF2653253.1"/>
    <property type="molecule type" value="Genomic_DNA"/>
</dbReference>
<keyword evidence="3 4" id="KW-0418">Kinase</keyword>
<keyword evidence="2" id="KW-0547">Nucleotide-binding</keyword>
<proteinExistence type="inferred from homology"/>
<dbReference type="InterPro" id="IPR000850">
    <property type="entry name" value="Adenylat/UMP-CMP_kin"/>
</dbReference>
<accession>A0A6A6T2X2</accession>
<evidence type="ECO:0000313" key="6">
    <source>
        <dbReference type="Proteomes" id="UP000799324"/>
    </source>
</evidence>